<keyword evidence="1" id="KW-0472">Membrane</keyword>
<evidence type="ECO:0000313" key="2">
    <source>
        <dbReference type="EMBL" id="MFC3454861.1"/>
    </source>
</evidence>
<dbReference type="Proteomes" id="UP001595645">
    <property type="component" value="Unassembled WGS sequence"/>
</dbReference>
<evidence type="ECO:0000313" key="3">
    <source>
        <dbReference type="Proteomes" id="UP001595645"/>
    </source>
</evidence>
<organism evidence="2 3">
    <name type="scientific">Amycolatopsis speibonae</name>
    <dbReference type="NCBI Taxonomy" id="1450224"/>
    <lineage>
        <taxon>Bacteria</taxon>
        <taxon>Bacillati</taxon>
        <taxon>Actinomycetota</taxon>
        <taxon>Actinomycetes</taxon>
        <taxon>Pseudonocardiales</taxon>
        <taxon>Pseudonocardiaceae</taxon>
        <taxon>Amycolatopsis</taxon>
    </lineage>
</organism>
<protein>
    <recommendedName>
        <fullName evidence="4">DUF732 domain-containing protein</fullName>
    </recommendedName>
</protein>
<dbReference type="EMBL" id="JBHRWK010000074">
    <property type="protein sequence ID" value="MFC3454861.1"/>
    <property type="molecule type" value="Genomic_DNA"/>
</dbReference>
<reference evidence="3" key="1">
    <citation type="journal article" date="2019" name="Int. J. Syst. Evol. Microbiol.">
        <title>The Global Catalogue of Microorganisms (GCM) 10K type strain sequencing project: providing services to taxonomists for standard genome sequencing and annotation.</title>
        <authorList>
            <consortium name="The Broad Institute Genomics Platform"/>
            <consortium name="The Broad Institute Genome Sequencing Center for Infectious Disease"/>
            <person name="Wu L."/>
            <person name="Ma J."/>
        </authorList>
    </citation>
    <scope>NUCLEOTIDE SEQUENCE [LARGE SCALE GENOMIC DNA]</scope>
    <source>
        <strain evidence="3">CGMCC 4.7676</strain>
    </source>
</reference>
<keyword evidence="1" id="KW-1133">Transmembrane helix</keyword>
<keyword evidence="3" id="KW-1185">Reference proteome</keyword>
<gene>
    <name evidence="2" type="ORF">ACFOSH_35970</name>
</gene>
<feature type="transmembrane region" description="Helical" evidence="1">
    <location>
        <begin position="16"/>
        <end position="35"/>
    </location>
</feature>
<evidence type="ECO:0008006" key="4">
    <source>
        <dbReference type="Google" id="ProtNLM"/>
    </source>
</evidence>
<keyword evidence="1" id="KW-0812">Transmembrane</keyword>
<name>A0ABV7PBD4_9PSEU</name>
<dbReference type="RefSeq" id="WP_378244759.1">
    <property type="nucleotide sequence ID" value="NZ_JBHRWK010000074.1"/>
</dbReference>
<evidence type="ECO:0000256" key="1">
    <source>
        <dbReference type="SAM" id="Phobius"/>
    </source>
</evidence>
<accession>A0ABV7PBD4</accession>
<sequence>MTTVDERSTRGQRKTVYVVVGIALGILLLAGYLLYHSARSDAEAEAKADVLIARLVQAGARTPSRDQLVRLLGKDGGSICADPNAAFARATSESGLSGGGPGTRPVLPVGTLVRGQMLVIEVYCPGKLAGFQEYVKQYVTGG</sequence>
<proteinExistence type="predicted"/>
<comment type="caution">
    <text evidence="2">The sequence shown here is derived from an EMBL/GenBank/DDBJ whole genome shotgun (WGS) entry which is preliminary data.</text>
</comment>